<evidence type="ECO:0000313" key="3">
    <source>
        <dbReference type="WBParaSite" id="OFLC_0001462101-mRNA-1"/>
    </source>
</evidence>
<organism evidence="3">
    <name type="scientific">Onchocerca flexuosa</name>
    <dbReference type="NCBI Taxonomy" id="387005"/>
    <lineage>
        <taxon>Eukaryota</taxon>
        <taxon>Metazoa</taxon>
        <taxon>Ecdysozoa</taxon>
        <taxon>Nematoda</taxon>
        <taxon>Chromadorea</taxon>
        <taxon>Rhabditida</taxon>
        <taxon>Spirurina</taxon>
        <taxon>Spiruromorpha</taxon>
        <taxon>Filarioidea</taxon>
        <taxon>Onchocercidae</taxon>
        <taxon>Onchocerca</taxon>
    </lineage>
</organism>
<evidence type="ECO:0000313" key="1">
    <source>
        <dbReference type="EMBL" id="VDP17863.1"/>
    </source>
</evidence>
<gene>
    <name evidence="1" type="ORF">OFLC_LOCUS14613</name>
</gene>
<dbReference type="Proteomes" id="UP000267606">
    <property type="component" value="Unassembled WGS sequence"/>
</dbReference>
<evidence type="ECO:0000313" key="2">
    <source>
        <dbReference type="Proteomes" id="UP000267606"/>
    </source>
</evidence>
<reference evidence="3" key="1">
    <citation type="submission" date="2016-06" db="UniProtKB">
        <authorList>
            <consortium name="WormBaseParasite"/>
        </authorList>
    </citation>
    <scope>IDENTIFICATION</scope>
</reference>
<dbReference type="AlphaFoldDB" id="A0A183I4F1"/>
<dbReference type="STRING" id="387005.A0A183I4F1"/>
<protein>
    <submittedName>
        <fullName evidence="1 3">Uncharacterized protein</fullName>
    </submittedName>
</protein>
<accession>A0A183I4F1</accession>
<reference evidence="1 2" key="2">
    <citation type="submission" date="2018-11" db="EMBL/GenBank/DDBJ databases">
        <authorList>
            <consortium name="Pathogen Informatics"/>
        </authorList>
    </citation>
    <scope>NUCLEOTIDE SEQUENCE [LARGE SCALE GENOMIC DNA]</scope>
</reference>
<dbReference type="WBParaSite" id="OFLC_0001462101-mRNA-1">
    <property type="protein sequence ID" value="OFLC_0001462101-mRNA-1"/>
    <property type="gene ID" value="OFLC_0001462101"/>
</dbReference>
<sequence>MKKSDESNSRPQEDSSLAVYGLRRFNMRQGISPSSSNVLNNGQEIEVPSSSRSMYQNGKILDSWHNAKDNASATYFYNHDDMERTKNDISLLRNVITSNYSSVAPGNSMNSSEANYNRADGATSQGLQKIVPCGYAPNRFPITITPTPRPCWPKTFYGNPAHAFSGTVTLPSTRIISASSSVTQPIPSTSGFNPLSANEQIVYPKSPSASDSNSGGRSQTLLIGLLRRFETGTNTPDILETERKKFSKNDSGSEFFCRKLSFPKHNSVKGCADGKHPQLGAFDKKESAVENANDKHNARLIWSLSKDKEVKNVRNKSSKSASSRVKPHMPKFLQSFCCCIRPEAAIKAKRQTLHPVPSTSTPQSLITQITKNSQNGTNVNGTTVNDSHGIDNYDDTGEYVPMIEYSINNGLLNIYMTELNVLLYCMDAYVRLFV</sequence>
<name>A0A183I4F1_9BILA</name>
<keyword evidence="2" id="KW-1185">Reference proteome</keyword>
<proteinExistence type="predicted"/>
<dbReference type="EMBL" id="UZAJ01041002">
    <property type="protein sequence ID" value="VDP17863.1"/>
    <property type="molecule type" value="Genomic_DNA"/>
</dbReference>